<dbReference type="InterPro" id="IPR012337">
    <property type="entry name" value="RNaseH-like_sf"/>
</dbReference>
<dbReference type="FunFam" id="1.10.132.60:FF:000004">
    <property type="entry name" value="DNA polymerase"/>
    <property type="match status" value="1"/>
</dbReference>
<evidence type="ECO:0000256" key="14">
    <source>
        <dbReference type="RuleBase" id="RU000442"/>
    </source>
</evidence>
<dbReference type="GO" id="GO:0008270">
    <property type="term" value="F:zinc ion binding"/>
    <property type="evidence" value="ECO:0007669"/>
    <property type="project" value="UniProtKB-KW"/>
</dbReference>
<feature type="domain" description="Zinc finger DNA-directed DNA polymerase family B alpha" evidence="18">
    <location>
        <begin position="1267"/>
        <end position="1411"/>
    </location>
</feature>
<keyword evidence="21" id="KW-1185">Reference proteome</keyword>
<dbReference type="Pfam" id="PF12254">
    <property type="entry name" value="DNA_pol_alpha_N"/>
    <property type="match status" value="1"/>
</dbReference>
<dbReference type="InterPro" id="IPR006134">
    <property type="entry name" value="DNA-dir_DNA_pol_B_multi_dom"/>
</dbReference>
<dbReference type="Gene3D" id="1.10.132.60">
    <property type="entry name" value="DNA polymerase family B, C-terminal domain"/>
    <property type="match status" value="1"/>
</dbReference>
<dbReference type="GO" id="GO:0003688">
    <property type="term" value="F:DNA replication origin binding"/>
    <property type="evidence" value="ECO:0007669"/>
    <property type="project" value="TreeGrafter"/>
</dbReference>
<dbReference type="Proteomes" id="UP001174694">
    <property type="component" value="Unassembled WGS sequence"/>
</dbReference>
<keyword evidence="8" id="KW-0863">Zinc-finger</keyword>
<feature type="region of interest" description="Disordered" evidence="15">
    <location>
        <begin position="58"/>
        <end position="135"/>
    </location>
</feature>
<dbReference type="InterPro" id="IPR023211">
    <property type="entry name" value="DNA_pol_palm_dom_sf"/>
</dbReference>
<dbReference type="InterPro" id="IPR042087">
    <property type="entry name" value="DNA_pol_B_thumb"/>
</dbReference>
<proteinExistence type="inferred from homology"/>
<evidence type="ECO:0000256" key="7">
    <source>
        <dbReference type="ARBA" id="ARBA00022723"/>
    </source>
</evidence>
<comment type="caution">
    <text evidence="20">The sequence shown here is derived from an EMBL/GenBank/DDBJ whole genome shotgun (WGS) entry which is preliminary data.</text>
</comment>
<dbReference type="GO" id="GO:0000166">
    <property type="term" value="F:nucleotide binding"/>
    <property type="evidence" value="ECO:0007669"/>
    <property type="project" value="InterPro"/>
</dbReference>
<dbReference type="PANTHER" id="PTHR45861:SF1">
    <property type="entry name" value="DNA POLYMERASE ALPHA CATALYTIC SUBUNIT"/>
    <property type="match status" value="1"/>
</dbReference>
<keyword evidence="11 14" id="KW-0238">DNA-binding</keyword>
<sequence length="1522" mass="170704">MSKVNKRSKFAELRALRQSGKKKFDTYQVEDVQDLYEEVDEDRYKKIVRDRLNEDDFVVDDNGEGYADDGREEWDRVPMYETESEDEIVGRGKDRKTAKKQREQDQAKRDANDRDISEYFSKNAGKAQPKPKVIKTEDDENFLANLLGEVDSNIPAPVPRLSKKRDRSAERRRARALSPARESRPPMSKKVKIVDDRLPPTPVADTFMDDDDDGFAPPADLNDEHLPGDVPMSDPLPSSPTAKAAERKAQPKIEVVEEEEDDMMEVAHTGAITAASVNLSGSRPPKKVLKAEPYPSPANSSPTKAPEAAVDSSSWNAINQKLNVVSSSPTDVRSVGKIDYKDAVEEDGSLNMFWTDYTEVNGSLCLFGKVLNKKTKSYVSCFVKVDNILRKLYFLPREHRVQDGEETSEEVEMMDVYTEVDAMMTKMNVGMYKIKACTRKYAFELPGIPKEAQYMKLLYPYTKPQIETGTAGETFSHVFGANTGLFEQFVLWKNIMGPCWLKIQDADFTAVKNASHCKLEVLVEHPNMVAPTSESDNLDAPPLTLMSVAMRTTFNAKENKQEILSLSARIYENVSLSDTTPADKLPCRTFTLIRPNGAAFPLGFEKMAKDRKKGLIKTMKQESEILNFFLAQLDVVDPDVLLGHQLEGVDYSVLLNRLHEKKVHQWSRLGRLRRSQWPSSMGKMGGNIFAERQIIAGRLLCDLANDAGKSAMYKCQTWSLTEMCNLYLSGDNRRRDVDNEVALKTWATTKDGLMDYVSHMETDTYFITALALKVQLLPLTKVLTNLAGNSWARTLTGTRAERNEYILLHEFHRNKYICPDKQTFRGRQRVEEEKSEEAGDGKKKDKYKGGLVFEPEKGLYDKFVLVMDFNSLYPSIIQEFNICFTTVDRSSLSDDEDAVPEVPTEQDQGILPKLIATLVSRRRQVKSLMKDKNATSEQLATWDIKQLALKLTANSMYGCLGYTRSRFYARPLAVLTTYKGREILRSTKELAESKSLQVIYGDTDSVMINANVDNIDDALKVGREFKKAVNERYRLLEIDIDNIFRRILLQAKKKYAAINMIEAGDKWIEKMEVKGLDMKRREYCGLSKEISTRILNEILSGDDTEVSIARVHEYLRDIASKMREHTIPVPKYIIFTQLGKAPKEYPNADSMPQVQVALRELARGKTVRKGDVISYVITGDSQSSDSVAKRAYSPQDVLKADSGLAPDVEWYIGKQIFPPVERLCANIQGTSTAQLAENLGLDIRKYSNHNQHQNGGGEDLEVHPLESQIPDEVRFRDCTRLNLRCRTCKAVSPFEGLVAAPDRVTPAGVSCASCGASMSTLSVVAQVEHAIRQATARYYEGWVVCDDPSCGHRTRQISVYGSRCLGPKGLARDCLGRMRYEVSERDMYNQLVYFASLWDVEKARAKASAAATAAGDGKASGGPGSSLQAFVKSLPTGSFGSLPSHATLLQSYKNLVLSDPAFRSAGALPARGKRVAASEVAKSVGWMTLRSGQYAFLRDLFKLVFSFPLEEADNRKSATIAV</sequence>
<evidence type="ECO:0000256" key="15">
    <source>
        <dbReference type="SAM" id="MobiDB-lite"/>
    </source>
</evidence>
<feature type="domain" description="DNA polymerase alpha catalytic subunit N-terminal" evidence="19">
    <location>
        <begin position="11"/>
        <end position="75"/>
    </location>
</feature>
<dbReference type="Gene3D" id="2.40.50.730">
    <property type="match status" value="1"/>
</dbReference>
<dbReference type="GO" id="GO:1902975">
    <property type="term" value="P:mitotic DNA replication initiation"/>
    <property type="evidence" value="ECO:0007669"/>
    <property type="project" value="InterPro"/>
</dbReference>
<dbReference type="InterPro" id="IPR006172">
    <property type="entry name" value="DNA-dir_DNA_pol_B"/>
</dbReference>
<feature type="region of interest" description="Disordered" evidence="15">
    <location>
        <begin position="276"/>
        <end position="309"/>
    </location>
</feature>
<dbReference type="CDD" id="cd05776">
    <property type="entry name" value="DNA_polB_alpha_exo"/>
    <property type="match status" value="1"/>
</dbReference>
<dbReference type="InterPro" id="IPR006133">
    <property type="entry name" value="DNA-dir_DNA_pol_B_exonuc"/>
</dbReference>
<protein>
    <recommendedName>
        <fullName evidence="14">DNA polymerase</fullName>
        <ecNumber evidence="14">2.7.7.7</ecNumber>
    </recommendedName>
</protein>
<evidence type="ECO:0000259" key="18">
    <source>
        <dbReference type="Pfam" id="PF08996"/>
    </source>
</evidence>
<dbReference type="FunFam" id="3.30.70.2820:FF:000001">
    <property type="entry name" value="DNA polymerase"/>
    <property type="match status" value="1"/>
</dbReference>
<keyword evidence="5 14" id="KW-0548">Nucleotidyltransferase</keyword>
<dbReference type="GO" id="GO:0003682">
    <property type="term" value="F:chromatin binding"/>
    <property type="evidence" value="ECO:0007669"/>
    <property type="project" value="TreeGrafter"/>
</dbReference>
<feature type="domain" description="DNA-directed DNA polymerase family B exonuclease" evidence="17">
    <location>
        <begin position="477"/>
        <end position="723"/>
    </location>
</feature>
<gene>
    <name evidence="20" type="ORF">NKR23_g2797</name>
</gene>
<dbReference type="Gene3D" id="3.30.420.10">
    <property type="entry name" value="Ribonuclease H-like superfamily/Ribonuclease H"/>
    <property type="match status" value="1"/>
</dbReference>
<dbReference type="GO" id="GO:0005739">
    <property type="term" value="C:mitochondrion"/>
    <property type="evidence" value="ECO:0007669"/>
    <property type="project" value="UniProtKB-SubCell"/>
</dbReference>
<name>A0AA38RNX5_9PEZI</name>
<dbReference type="PRINTS" id="PR00106">
    <property type="entry name" value="DNAPOLB"/>
</dbReference>
<dbReference type="EMBL" id="JANBVO010000005">
    <property type="protein sequence ID" value="KAJ9151746.1"/>
    <property type="molecule type" value="Genomic_DNA"/>
</dbReference>
<evidence type="ECO:0000259" key="16">
    <source>
        <dbReference type="Pfam" id="PF00136"/>
    </source>
</evidence>
<evidence type="ECO:0000256" key="3">
    <source>
        <dbReference type="ARBA" id="ARBA00005755"/>
    </source>
</evidence>
<dbReference type="GO" id="GO:0006273">
    <property type="term" value="P:lagging strand elongation"/>
    <property type="evidence" value="ECO:0007669"/>
    <property type="project" value="TreeGrafter"/>
</dbReference>
<dbReference type="Gene3D" id="3.90.1600.10">
    <property type="entry name" value="Palm domain of DNA polymerase"/>
    <property type="match status" value="2"/>
</dbReference>
<dbReference type="FunFam" id="3.30.420.10:FF:000036">
    <property type="entry name" value="DNA polymerase"/>
    <property type="match status" value="1"/>
</dbReference>
<evidence type="ECO:0000256" key="5">
    <source>
        <dbReference type="ARBA" id="ARBA00022695"/>
    </source>
</evidence>
<dbReference type="GO" id="GO:0003887">
    <property type="term" value="F:DNA-directed DNA polymerase activity"/>
    <property type="evidence" value="ECO:0007669"/>
    <property type="project" value="UniProtKB-KW"/>
</dbReference>
<dbReference type="SUPFAM" id="SSF53098">
    <property type="entry name" value="Ribonuclease H-like"/>
    <property type="match status" value="1"/>
</dbReference>
<dbReference type="InterPro" id="IPR017964">
    <property type="entry name" value="DNA-dir_DNA_pol_B_CS"/>
</dbReference>
<dbReference type="Gene3D" id="3.30.70.2820">
    <property type="match status" value="1"/>
</dbReference>
<dbReference type="GO" id="GO:0003697">
    <property type="term" value="F:single-stranded DNA binding"/>
    <property type="evidence" value="ECO:0007669"/>
    <property type="project" value="TreeGrafter"/>
</dbReference>
<dbReference type="CDD" id="cd05532">
    <property type="entry name" value="POLBc_alpha"/>
    <property type="match status" value="1"/>
</dbReference>
<evidence type="ECO:0000256" key="10">
    <source>
        <dbReference type="ARBA" id="ARBA00022932"/>
    </source>
</evidence>
<reference evidence="20" key="1">
    <citation type="submission" date="2022-07" db="EMBL/GenBank/DDBJ databases">
        <title>Fungi with potential for degradation of polypropylene.</title>
        <authorList>
            <person name="Gostincar C."/>
        </authorList>
    </citation>
    <scope>NUCLEOTIDE SEQUENCE</scope>
    <source>
        <strain evidence="20">EXF-13308</strain>
    </source>
</reference>
<evidence type="ECO:0000256" key="13">
    <source>
        <dbReference type="ARBA" id="ARBA00023242"/>
    </source>
</evidence>
<keyword evidence="4 14" id="KW-0808">Transferase</keyword>
<dbReference type="SUPFAM" id="SSF56672">
    <property type="entry name" value="DNA/RNA polymerases"/>
    <property type="match status" value="1"/>
</dbReference>
<keyword evidence="7" id="KW-0479">Metal-binding</keyword>
<dbReference type="Pfam" id="PF03104">
    <property type="entry name" value="DNA_pol_B_exo1"/>
    <property type="match status" value="1"/>
</dbReference>
<evidence type="ECO:0000256" key="8">
    <source>
        <dbReference type="ARBA" id="ARBA00022771"/>
    </source>
</evidence>
<dbReference type="InterPro" id="IPR043502">
    <property type="entry name" value="DNA/RNA_pol_sf"/>
</dbReference>
<evidence type="ECO:0000313" key="20">
    <source>
        <dbReference type="EMBL" id="KAJ9151746.1"/>
    </source>
</evidence>
<dbReference type="Gene3D" id="1.10.3200.20">
    <property type="entry name" value="DNA Polymerase alpha, zinc finger"/>
    <property type="match status" value="1"/>
</dbReference>
<keyword evidence="9" id="KW-0862">Zinc</keyword>
<evidence type="ECO:0000256" key="2">
    <source>
        <dbReference type="ARBA" id="ARBA00004173"/>
    </source>
</evidence>
<feature type="compositionally biased region" description="Basic and acidic residues" evidence="15">
    <location>
        <begin position="100"/>
        <end position="117"/>
    </location>
</feature>
<keyword evidence="13" id="KW-0539">Nucleus</keyword>
<evidence type="ECO:0000256" key="12">
    <source>
        <dbReference type="ARBA" id="ARBA00023128"/>
    </source>
</evidence>
<dbReference type="EC" id="2.7.7.7" evidence="14"/>
<dbReference type="GO" id="GO:0006272">
    <property type="term" value="P:leading strand elongation"/>
    <property type="evidence" value="ECO:0007669"/>
    <property type="project" value="TreeGrafter"/>
</dbReference>
<dbReference type="InterPro" id="IPR036397">
    <property type="entry name" value="RNaseH_sf"/>
</dbReference>
<evidence type="ECO:0000256" key="9">
    <source>
        <dbReference type="ARBA" id="ARBA00022833"/>
    </source>
</evidence>
<organism evidence="20 21">
    <name type="scientific">Pleurostoma richardsiae</name>
    <dbReference type="NCBI Taxonomy" id="41990"/>
    <lineage>
        <taxon>Eukaryota</taxon>
        <taxon>Fungi</taxon>
        <taxon>Dikarya</taxon>
        <taxon>Ascomycota</taxon>
        <taxon>Pezizomycotina</taxon>
        <taxon>Sordariomycetes</taxon>
        <taxon>Sordariomycetidae</taxon>
        <taxon>Calosphaeriales</taxon>
        <taxon>Pleurostomataceae</taxon>
        <taxon>Pleurostoma</taxon>
    </lineage>
</organism>
<evidence type="ECO:0000256" key="1">
    <source>
        <dbReference type="ARBA" id="ARBA00004123"/>
    </source>
</evidence>
<evidence type="ECO:0000259" key="17">
    <source>
        <dbReference type="Pfam" id="PF03104"/>
    </source>
</evidence>
<comment type="catalytic activity">
    <reaction evidence="14">
        <text>DNA(n) + a 2'-deoxyribonucleoside 5'-triphosphate = DNA(n+1) + diphosphate</text>
        <dbReference type="Rhea" id="RHEA:22508"/>
        <dbReference type="Rhea" id="RHEA-COMP:17339"/>
        <dbReference type="Rhea" id="RHEA-COMP:17340"/>
        <dbReference type="ChEBI" id="CHEBI:33019"/>
        <dbReference type="ChEBI" id="CHEBI:61560"/>
        <dbReference type="ChEBI" id="CHEBI:173112"/>
        <dbReference type="EC" id="2.7.7.7"/>
    </reaction>
</comment>
<dbReference type="PANTHER" id="PTHR45861">
    <property type="entry name" value="DNA POLYMERASE ALPHA CATALYTIC SUBUNIT"/>
    <property type="match status" value="1"/>
</dbReference>
<keyword evidence="10 14" id="KW-0239">DNA-directed DNA polymerase</keyword>
<dbReference type="InterPro" id="IPR024647">
    <property type="entry name" value="DNA_pol_a_cat_su_N"/>
</dbReference>
<evidence type="ECO:0000256" key="11">
    <source>
        <dbReference type="ARBA" id="ARBA00023125"/>
    </source>
</evidence>
<dbReference type="InterPro" id="IPR045846">
    <property type="entry name" value="POLBc_alpha"/>
</dbReference>
<evidence type="ECO:0000256" key="6">
    <source>
        <dbReference type="ARBA" id="ARBA00022705"/>
    </source>
</evidence>
<dbReference type="InterPro" id="IPR038256">
    <property type="entry name" value="Pol_alpha_znc_sf"/>
</dbReference>
<feature type="compositionally biased region" description="Basic and acidic residues" evidence="15">
    <location>
        <begin position="244"/>
        <end position="255"/>
    </location>
</feature>
<dbReference type="Pfam" id="PF00136">
    <property type="entry name" value="DNA_pol_B"/>
    <property type="match status" value="1"/>
</dbReference>
<feature type="region of interest" description="Disordered" evidence="15">
    <location>
        <begin position="148"/>
        <end position="255"/>
    </location>
</feature>
<feature type="compositionally biased region" description="Acidic residues" evidence="15">
    <location>
        <begin position="58"/>
        <end position="72"/>
    </location>
</feature>
<evidence type="ECO:0000313" key="21">
    <source>
        <dbReference type="Proteomes" id="UP001174694"/>
    </source>
</evidence>
<dbReference type="SMART" id="SM00486">
    <property type="entry name" value="POLBc"/>
    <property type="match status" value="1"/>
</dbReference>
<feature type="compositionally biased region" description="Basic residues" evidence="15">
    <location>
        <begin position="161"/>
        <end position="175"/>
    </location>
</feature>
<feature type="domain" description="DNA-directed DNA polymerase family B multifunctional" evidence="16">
    <location>
        <begin position="790"/>
        <end position="1227"/>
    </location>
</feature>
<dbReference type="PROSITE" id="PS00116">
    <property type="entry name" value="DNA_POLYMERASE_B"/>
    <property type="match status" value="1"/>
</dbReference>
<comment type="subcellular location">
    <subcellularLocation>
        <location evidence="2">Mitochondrion</location>
    </subcellularLocation>
    <subcellularLocation>
        <location evidence="1">Nucleus</location>
    </subcellularLocation>
</comment>
<keyword evidence="12" id="KW-0496">Mitochondrion</keyword>
<evidence type="ECO:0000259" key="19">
    <source>
        <dbReference type="Pfam" id="PF12254"/>
    </source>
</evidence>
<evidence type="ECO:0000256" key="4">
    <source>
        <dbReference type="ARBA" id="ARBA00022679"/>
    </source>
</evidence>
<dbReference type="GO" id="GO:0006281">
    <property type="term" value="P:DNA repair"/>
    <property type="evidence" value="ECO:0007669"/>
    <property type="project" value="UniProtKB-ARBA"/>
</dbReference>
<comment type="similarity">
    <text evidence="3 14">Belongs to the DNA polymerase type-B family.</text>
</comment>
<dbReference type="NCBIfam" id="TIGR00592">
    <property type="entry name" value="pol2"/>
    <property type="match status" value="1"/>
</dbReference>
<dbReference type="GO" id="GO:0005658">
    <property type="term" value="C:alpha DNA polymerase:primase complex"/>
    <property type="evidence" value="ECO:0007669"/>
    <property type="project" value="UniProtKB-ARBA"/>
</dbReference>
<keyword evidence="6 14" id="KW-0235">DNA replication</keyword>
<dbReference type="Pfam" id="PF08996">
    <property type="entry name" value="zf-DNA_Pol"/>
    <property type="match status" value="1"/>
</dbReference>
<accession>A0AA38RNX5</accession>
<dbReference type="InterPro" id="IPR015088">
    <property type="entry name" value="Znf_DNA-dir_DNA_pol_B_alpha"/>
</dbReference>